<evidence type="ECO:0000256" key="2">
    <source>
        <dbReference type="SAM" id="MobiDB-lite"/>
    </source>
</evidence>
<evidence type="ECO:0000256" key="1">
    <source>
        <dbReference type="SAM" id="Coils"/>
    </source>
</evidence>
<feature type="non-terminal residue" evidence="3">
    <location>
        <position position="277"/>
    </location>
</feature>
<feature type="region of interest" description="Disordered" evidence="2">
    <location>
        <begin position="1"/>
        <end position="21"/>
    </location>
</feature>
<gene>
    <name evidence="3" type="ORF">CYMTET_20831</name>
</gene>
<feature type="coiled-coil region" evidence="1">
    <location>
        <begin position="161"/>
        <end position="188"/>
    </location>
</feature>
<comment type="caution">
    <text evidence="3">The sequence shown here is derived from an EMBL/GenBank/DDBJ whole genome shotgun (WGS) entry which is preliminary data.</text>
</comment>
<dbReference type="EMBL" id="LGRX02010195">
    <property type="protein sequence ID" value="KAK3270785.1"/>
    <property type="molecule type" value="Genomic_DNA"/>
</dbReference>
<evidence type="ECO:0000313" key="4">
    <source>
        <dbReference type="Proteomes" id="UP001190700"/>
    </source>
</evidence>
<protein>
    <submittedName>
        <fullName evidence="3">Uncharacterized protein</fullName>
    </submittedName>
</protein>
<accession>A0AAE0L3V3</accession>
<keyword evidence="1" id="KW-0175">Coiled coil</keyword>
<keyword evidence="4" id="KW-1185">Reference proteome</keyword>
<dbReference type="Proteomes" id="UP001190700">
    <property type="component" value="Unassembled WGS sequence"/>
</dbReference>
<dbReference type="AlphaFoldDB" id="A0AAE0L3V3"/>
<evidence type="ECO:0000313" key="3">
    <source>
        <dbReference type="EMBL" id="KAK3270785.1"/>
    </source>
</evidence>
<organism evidence="3 4">
    <name type="scientific">Cymbomonas tetramitiformis</name>
    <dbReference type="NCBI Taxonomy" id="36881"/>
    <lineage>
        <taxon>Eukaryota</taxon>
        <taxon>Viridiplantae</taxon>
        <taxon>Chlorophyta</taxon>
        <taxon>Pyramimonadophyceae</taxon>
        <taxon>Pyramimonadales</taxon>
        <taxon>Pyramimonadaceae</taxon>
        <taxon>Cymbomonas</taxon>
    </lineage>
</organism>
<name>A0AAE0L3V3_9CHLO</name>
<reference evidence="3 4" key="1">
    <citation type="journal article" date="2015" name="Genome Biol. Evol.">
        <title>Comparative Genomics of a Bacterivorous Green Alga Reveals Evolutionary Causalities and Consequences of Phago-Mixotrophic Mode of Nutrition.</title>
        <authorList>
            <person name="Burns J.A."/>
            <person name="Paasch A."/>
            <person name="Narechania A."/>
            <person name="Kim E."/>
        </authorList>
    </citation>
    <scope>NUCLEOTIDE SEQUENCE [LARGE SCALE GENOMIC DNA]</scope>
    <source>
        <strain evidence="3 4">PLY_AMNH</strain>
    </source>
</reference>
<proteinExistence type="predicted"/>
<sequence>MRSAAKSAALPRATFSPDAATDPTISLPLELTGNARHVPPSSRSSSWYSMKNALNFTILCALIPLLRIFHVRKATAEAEVPWRQQYFANSHLSADRTMDEVLPKYELNGLLGDNSTDEELRTLSSFANVSNLINFSHEVVYSQRAEMQGKERPCGSRQCQNAREKRMKEERREALRSLQREAKASLAETYTNSSDTNSTLTALSTAARLSKMLAMETADFTHLELAFASVARINEVRTKDTCSAQRGCVCSMSNVTCRAAACRRNQQFNNHGVGITA</sequence>